<evidence type="ECO:0000256" key="2">
    <source>
        <dbReference type="ARBA" id="ARBA00007626"/>
    </source>
</evidence>
<comment type="caution">
    <text evidence="8">The sequence shown here is derived from an EMBL/GenBank/DDBJ whole genome shotgun (WGS) entry which is preliminary data.</text>
</comment>
<dbReference type="InterPro" id="IPR011990">
    <property type="entry name" value="TPR-like_helical_dom_sf"/>
</dbReference>
<evidence type="ECO:0000256" key="1">
    <source>
        <dbReference type="ARBA" id="ARBA00004173"/>
    </source>
</evidence>
<feature type="repeat" description="TPR" evidence="6">
    <location>
        <begin position="396"/>
        <end position="429"/>
    </location>
</feature>
<evidence type="ECO:0008006" key="10">
    <source>
        <dbReference type="Google" id="ProtNLM"/>
    </source>
</evidence>
<comment type="similarity">
    <text evidence="2">Belongs to the PPR family. P subfamily.</text>
</comment>
<dbReference type="InterPro" id="IPR002885">
    <property type="entry name" value="PPR_rpt"/>
</dbReference>
<dbReference type="Pfam" id="PF13181">
    <property type="entry name" value="TPR_8"/>
    <property type="match status" value="1"/>
</dbReference>
<evidence type="ECO:0000256" key="6">
    <source>
        <dbReference type="PROSITE-ProRule" id="PRU00339"/>
    </source>
</evidence>
<dbReference type="PANTHER" id="PTHR45717:SF28">
    <property type="entry name" value="PENTACOTRIPEPTIDE-REPEAT REGION OF PRORP DOMAIN-CONTAINING PROTEIN"/>
    <property type="match status" value="1"/>
</dbReference>
<evidence type="ECO:0000313" key="9">
    <source>
        <dbReference type="Proteomes" id="UP001154282"/>
    </source>
</evidence>
<dbReference type="FunFam" id="1.25.40.10:FF:000385">
    <property type="entry name" value="Pentatricopeptide repeat-containing protein mitochondrial"/>
    <property type="match status" value="1"/>
</dbReference>
<dbReference type="PROSITE" id="PS50005">
    <property type="entry name" value="TPR"/>
    <property type="match status" value="1"/>
</dbReference>
<dbReference type="Proteomes" id="UP001154282">
    <property type="component" value="Unassembled WGS sequence"/>
</dbReference>
<dbReference type="AlphaFoldDB" id="A0AAV0IYA5"/>
<evidence type="ECO:0000256" key="4">
    <source>
        <dbReference type="ARBA" id="ARBA00022946"/>
    </source>
</evidence>
<protein>
    <recommendedName>
        <fullName evidence="10">Pentatricopeptide repeat-containing protein</fullName>
    </recommendedName>
</protein>
<name>A0AAV0IYA5_9ROSI</name>
<evidence type="ECO:0000313" key="8">
    <source>
        <dbReference type="EMBL" id="CAI0402492.1"/>
    </source>
</evidence>
<dbReference type="PROSITE" id="PS51375">
    <property type="entry name" value="PPR"/>
    <property type="match status" value="1"/>
</dbReference>
<dbReference type="EMBL" id="CAMGYJ010000004">
    <property type="protein sequence ID" value="CAI0402492.1"/>
    <property type="molecule type" value="Genomic_DNA"/>
</dbReference>
<proteinExistence type="inferred from homology"/>
<dbReference type="SUPFAM" id="SSF48452">
    <property type="entry name" value="TPR-like"/>
    <property type="match status" value="1"/>
</dbReference>
<dbReference type="Pfam" id="PF01535">
    <property type="entry name" value="PPR"/>
    <property type="match status" value="2"/>
</dbReference>
<dbReference type="Pfam" id="PF13041">
    <property type="entry name" value="PPR_2"/>
    <property type="match status" value="1"/>
</dbReference>
<organism evidence="8 9">
    <name type="scientific">Linum tenue</name>
    <dbReference type="NCBI Taxonomy" id="586396"/>
    <lineage>
        <taxon>Eukaryota</taxon>
        <taxon>Viridiplantae</taxon>
        <taxon>Streptophyta</taxon>
        <taxon>Embryophyta</taxon>
        <taxon>Tracheophyta</taxon>
        <taxon>Spermatophyta</taxon>
        <taxon>Magnoliopsida</taxon>
        <taxon>eudicotyledons</taxon>
        <taxon>Gunneridae</taxon>
        <taxon>Pentapetalae</taxon>
        <taxon>rosids</taxon>
        <taxon>fabids</taxon>
        <taxon>Malpighiales</taxon>
        <taxon>Linaceae</taxon>
        <taxon>Linum</taxon>
    </lineage>
</organism>
<accession>A0AAV0IYA5</accession>
<gene>
    <name evidence="8" type="ORF">LITE_LOCUS11616</name>
</gene>
<keyword evidence="6" id="KW-0802">TPR repeat</keyword>
<dbReference type="InterPro" id="IPR019734">
    <property type="entry name" value="TPR_rpt"/>
</dbReference>
<dbReference type="GO" id="GO:0005739">
    <property type="term" value="C:mitochondrion"/>
    <property type="evidence" value="ECO:0007669"/>
    <property type="project" value="UniProtKB-SubCell"/>
</dbReference>
<dbReference type="PANTHER" id="PTHR45717">
    <property type="entry name" value="OS12G0527900 PROTEIN"/>
    <property type="match status" value="1"/>
</dbReference>
<evidence type="ECO:0000256" key="3">
    <source>
        <dbReference type="ARBA" id="ARBA00022737"/>
    </source>
</evidence>
<reference evidence="8" key="1">
    <citation type="submission" date="2022-08" db="EMBL/GenBank/DDBJ databases">
        <authorList>
            <person name="Gutierrez-Valencia J."/>
        </authorList>
    </citation>
    <scope>NUCLEOTIDE SEQUENCE</scope>
</reference>
<dbReference type="Pfam" id="PF13812">
    <property type="entry name" value="PPR_3"/>
    <property type="match status" value="1"/>
</dbReference>
<dbReference type="Gene3D" id="1.25.40.10">
    <property type="entry name" value="Tetratricopeptide repeat domain"/>
    <property type="match status" value="3"/>
</dbReference>
<keyword evidence="3" id="KW-0677">Repeat</keyword>
<feature type="repeat" description="PPR" evidence="7">
    <location>
        <begin position="149"/>
        <end position="183"/>
    </location>
</feature>
<keyword evidence="5" id="KW-0496">Mitochondrion</keyword>
<comment type="subcellular location">
    <subcellularLocation>
        <location evidence="1">Mitochondrion</location>
    </subcellularLocation>
</comment>
<keyword evidence="4" id="KW-0809">Transit peptide</keyword>
<keyword evidence="9" id="KW-1185">Reference proteome</keyword>
<evidence type="ECO:0000256" key="5">
    <source>
        <dbReference type="ARBA" id="ARBA00023128"/>
    </source>
</evidence>
<sequence>MIFSRLVRVAATSLSSTVAPSVYSPRNVSFSSAAARNRNFNSPTNRSGNELYRRISPVGDPRVSIVPILDSWIEEGRSVAKHQLVSYIKELRYYGRHYHALEISKWMTDKRHLDLTSRDAAMRLDLIARVNGIKQAEQYFDGLSGQLKGINTYGALVNCYCRAQSVEKAEEIMQKMRDLGIANSILTYNTMLGLYHRVENKEKFDALVKEIDDSGISFDAMTYNILISSYGAVLDVNGMEKILIRMKSNPDVNPDWAVYNNAATIYRKSGMKKKAIEMLEKAEGLITKKKDIQAYYYLITNYAAMGEKSRFLGVWELFKKNGKVLNKGYMDVISSLLKLEDFETAEKIFDEWESQNLSYDVRIPNVLIGAYSRSALMEKAETMVERVIKKAGEPHANSWLNLAIGYLKLGQTEKAMETMKRAVNGSKSGWRPDPRALEDFLEQLKETGVCLEEVKELIQLLTDTNVVPVTVGDRFLMNLPLNGVNA</sequence>
<dbReference type="NCBIfam" id="TIGR00756">
    <property type="entry name" value="PPR"/>
    <property type="match status" value="1"/>
</dbReference>
<dbReference type="GO" id="GO:0003729">
    <property type="term" value="F:mRNA binding"/>
    <property type="evidence" value="ECO:0007669"/>
    <property type="project" value="UniProtKB-ARBA"/>
</dbReference>
<evidence type="ECO:0000256" key="7">
    <source>
        <dbReference type="PROSITE-ProRule" id="PRU00708"/>
    </source>
</evidence>